<comment type="catalytic activity">
    <reaction evidence="1 8">
        <text>Hydrolysis of terminal non-reducing beta-D-galactose residues in beta-D-galactosides.</text>
        <dbReference type="EC" id="3.2.1.23"/>
    </reaction>
</comment>
<dbReference type="EC" id="3.2.1.23" evidence="3 8"/>
<keyword evidence="5 8" id="KW-0378">Hydrolase</keyword>
<evidence type="ECO:0000313" key="16">
    <source>
        <dbReference type="Proteomes" id="UP000540989"/>
    </source>
</evidence>
<comment type="similarity">
    <text evidence="2 8">Belongs to the glycosyl hydrolase 42 family.</text>
</comment>
<evidence type="ECO:0000256" key="10">
    <source>
        <dbReference type="PIRSR" id="PIRSR001084-2"/>
    </source>
</evidence>
<reference evidence="15 16" key="1">
    <citation type="submission" date="2020-08" db="EMBL/GenBank/DDBJ databases">
        <title>Genomic Encyclopedia of Type Strains, Phase IV (KMG-V): Genome sequencing to study the core and pangenomes of soil and plant-associated prokaryotes.</title>
        <authorList>
            <person name="Whitman W."/>
        </authorList>
    </citation>
    <scope>NUCLEOTIDE SEQUENCE [LARGE SCALE GENOMIC DNA]</scope>
    <source>
        <strain evidence="15 16">M8UP14</strain>
    </source>
</reference>
<dbReference type="PANTHER" id="PTHR36447:SF2">
    <property type="entry name" value="BETA-GALACTOSIDASE YESZ"/>
    <property type="match status" value="1"/>
</dbReference>
<feature type="binding site" evidence="11">
    <location>
        <position position="191"/>
    </location>
    <ligand>
        <name>Zn(2+)</name>
        <dbReference type="ChEBI" id="CHEBI:29105"/>
    </ligand>
</feature>
<dbReference type="GO" id="GO:0006012">
    <property type="term" value="P:galactose metabolic process"/>
    <property type="evidence" value="ECO:0007669"/>
    <property type="project" value="InterPro"/>
</dbReference>
<evidence type="ECO:0000259" key="14">
    <source>
        <dbReference type="Pfam" id="PF08533"/>
    </source>
</evidence>
<feature type="binding site" evidence="11">
    <location>
        <position position="189"/>
    </location>
    <ligand>
        <name>Zn(2+)</name>
        <dbReference type="ChEBI" id="CHEBI:29105"/>
    </ligand>
</feature>
<feature type="binding site" evidence="11">
    <location>
        <position position="194"/>
    </location>
    <ligand>
        <name>Zn(2+)</name>
        <dbReference type="ChEBI" id="CHEBI:29105"/>
    </ligand>
</feature>
<feature type="domain" description="Beta-galactosidase C-terminal" evidence="14">
    <location>
        <begin position="647"/>
        <end position="703"/>
    </location>
</feature>
<organism evidence="15 16">
    <name type="scientific">Granulicella aggregans</name>
    <dbReference type="NCBI Taxonomy" id="474949"/>
    <lineage>
        <taxon>Bacteria</taxon>
        <taxon>Pseudomonadati</taxon>
        <taxon>Acidobacteriota</taxon>
        <taxon>Terriglobia</taxon>
        <taxon>Terriglobales</taxon>
        <taxon>Acidobacteriaceae</taxon>
        <taxon>Granulicella</taxon>
    </lineage>
</organism>
<dbReference type="Gene3D" id="3.40.50.880">
    <property type="match status" value="1"/>
</dbReference>
<dbReference type="InterPro" id="IPR013780">
    <property type="entry name" value="Glyco_hydro_b"/>
</dbReference>
<dbReference type="PIRSF" id="PIRSF001084">
    <property type="entry name" value="B-galactosidase"/>
    <property type="match status" value="1"/>
</dbReference>
<sequence>MDRRMFVLSAGATVATLGFLPGRVGFSQGDGVNVSSNLLLLGTDYYPDQTPEHLWEDDAVQMAAMGITNVRIAEFAWALMEPREGFFHFEWLERSVKILNAHGIAVILGTPTAAPPSWLSKKYPEILIVNEHGVTLTYGSRRFTCPTNKTYRKLSLTIATEMAKRFASTPGVAGWQIDNELTLGSDARCYCRFCGEGFQAWTREKYKTLEAVNEAWGTVFWSNTYTDWTQIPVPLPSGAPTNPGLMLDYDRYQSYANVSYLEEQLMVLRRECPKHFITTNNLPGVVDTIDARDLYRKLDFVSADNYPGFFALFFGGQSTSSVASFAHDFSRSAKDGKPFMIMEEQSGKAGQPYFSPQPEPGQIRLWTYQAVAHGAMGINYFRWDTANFGAEEYWHGMIRHDRSHSPGFDEMRQTIKELKSLGHEALNAPYVAEVALCFDSNSDWALTIQPSQMNLKYATELMTWYGCVGASNAGVDIVDATKDLSQYKVLYAPVMYIVTKQQAERIRSFVQGGGTFVAGFRLGVKEENDRVVDTPLPGLLRDVMGVEVLDTQPIYSEKQGVKFSGMLAGNEAECKVWSDILDPKGADVLATYTTGQYAGKAAITSHGFGKGKAIYVGAHLEPADLARVLLTLSATSGVKVTADVPRGVEITTRRSNKGTLTYLLNYNAAPVSVKVAGKMKDALSGAAVSETVSLEGYGVRVLEGA</sequence>
<dbReference type="Proteomes" id="UP000540989">
    <property type="component" value="Unassembled WGS sequence"/>
</dbReference>
<evidence type="ECO:0000256" key="11">
    <source>
        <dbReference type="PIRSR" id="PIRSR001084-3"/>
    </source>
</evidence>
<feature type="domain" description="Beta-galactosidase trimerisation" evidence="13">
    <location>
        <begin position="432"/>
        <end position="634"/>
    </location>
</feature>
<proteinExistence type="inferred from homology"/>
<dbReference type="Gene3D" id="2.60.40.1180">
    <property type="entry name" value="Golgi alpha-mannosidase II"/>
    <property type="match status" value="1"/>
</dbReference>
<feature type="domain" description="Glycoside hydrolase family 42 N-terminal" evidence="12">
    <location>
        <begin position="44"/>
        <end position="421"/>
    </location>
</feature>
<feature type="binding site" evidence="10">
    <location>
        <position position="179"/>
    </location>
    <ligand>
        <name>substrate</name>
    </ligand>
</feature>
<protein>
    <recommendedName>
        <fullName evidence="3 8">Beta-galactosidase</fullName>
        <shortName evidence="8">Beta-gal</shortName>
        <ecNumber evidence="3 8">3.2.1.23</ecNumber>
    </recommendedName>
</protein>
<dbReference type="InterPro" id="IPR029062">
    <property type="entry name" value="Class_I_gatase-like"/>
</dbReference>
<dbReference type="Pfam" id="PF02449">
    <property type="entry name" value="Glyco_hydro_42"/>
    <property type="match status" value="1"/>
</dbReference>
<dbReference type="CDD" id="cd03143">
    <property type="entry name" value="A4_beta-galactosidase_middle_domain"/>
    <property type="match status" value="1"/>
</dbReference>
<keyword evidence="7 8" id="KW-0326">Glycosidase</keyword>
<feature type="binding site" evidence="11">
    <location>
        <position position="145"/>
    </location>
    <ligand>
        <name>Zn(2+)</name>
        <dbReference type="ChEBI" id="CHEBI:29105"/>
    </ligand>
</feature>
<evidence type="ECO:0000313" key="15">
    <source>
        <dbReference type="EMBL" id="MBB5056718.1"/>
    </source>
</evidence>
<dbReference type="Pfam" id="PF08532">
    <property type="entry name" value="Glyco_hydro_42M"/>
    <property type="match status" value="1"/>
</dbReference>
<dbReference type="InterPro" id="IPR003476">
    <property type="entry name" value="Glyco_hydro_42"/>
</dbReference>
<evidence type="ECO:0000256" key="9">
    <source>
        <dbReference type="PIRSR" id="PIRSR001084-1"/>
    </source>
</evidence>
<evidence type="ECO:0000256" key="8">
    <source>
        <dbReference type="PIRNR" id="PIRNR001084"/>
    </source>
</evidence>
<dbReference type="RefSeq" id="WP_184214845.1">
    <property type="nucleotide sequence ID" value="NZ_JACHIP010000002.1"/>
</dbReference>
<feature type="binding site" evidence="10">
    <location>
        <position position="141"/>
    </location>
    <ligand>
        <name>substrate</name>
    </ligand>
</feature>
<comment type="caution">
    <text evidence="15">The sequence shown here is derived from an EMBL/GenBank/DDBJ whole genome shotgun (WGS) entry which is preliminary data.</text>
</comment>
<evidence type="ECO:0000256" key="2">
    <source>
        <dbReference type="ARBA" id="ARBA00005940"/>
    </source>
</evidence>
<evidence type="ECO:0000259" key="13">
    <source>
        <dbReference type="Pfam" id="PF08532"/>
    </source>
</evidence>
<evidence type="ECO:0000256" key="5">
    <source>
        <dbReference type="ARBA" id="ARBA00022801"/>
    </source>
</evidence>
<evidence type="ECO:0000259" key="12">
    <source>
        <dbReference type="Pfam" id="PF02449"/>
    </source>
</evidence>
<gene>
    <name evidence="15" type="ORF">HDF16_001403</name>
</gene>
<feature type="active site" description="Nucleophile" evidence="9">
    <location>
        <position position="343"/>
    </location>
</feature>
<dbReference type="SUPFAM" id="SSF52317">
    <property type="entry name" value="Class I glutamine amidotransferase-like"/>
    <property type="match status" value="1"/>
</dbReference>
<dbReference type="GO" id="GO:0004565">
    <property type="term" value="F:beta-galactosidase activity"/>
    <property type="evidence" value="ECO:0007669"/>
    <property type="project" value="UniProtKB-EC"/>
</dbReference>
<keyword evidence="6 11" id="KW-0862">Zinc</keyword>
<dbReference type="AlphaFoldDB" id="A0A7W8E2B3"/>
<dbReference type="EMBL" id="JACHIP010000002">
    <property type="protein sequence ID" value="MBB5056718.1"/>
    <property type="molecule type" value="Genomic_DNA"/>
</dbReference>
<dbReference type="GO" id="GO:0009341">
    <property type="term" value="C:beta-galactosidase complex"/>
    <property type="evidence" value="ECO:0007669"/>
    <property type="project" value="InterPro"/>
</dbReference>
<evidence type="ECO:0000256" key="7">
    <source>
        <dbReference type="ARBA" id="ARBA00023295"/>
    </source>
</evidence>
<feature type="active site" description="Proton donor" evidence="9">
    <location>
        <position position="180"/>
    </location>
</feature>
<dbReference type="Pfam" id="PF08533">
    <property type="entry name" value="Glyco_hydro_42C"/>
    <property type="match status" value="1"/>
</dbReference>
<keyword evidence="4 11" id="KW-0479">Metal-binding</keyword>
<dbReference type="InterPro" id="IPR013529">
    <property type="entry name" value="Glyco_hydro_42_N"/>
</dbReference>
<dbReference type="InterPro" id="IPR013739">
    <property type="entry name" value="Beta_galactosidase_C"/>
</dbReference>
<evidence type="ECO:0000256" key="4">
    <source>
        <dbReference type="ARBA" id="ARBA00022723"/>
    </source>
</evidence>
<dbReference type="PANTHER" id="PTHR36447">
    <property type="entry name" value="BETA-GALACTOSIDASE GANA"/>
    <property type="match status" value="1"/>
</dbReference>
<dbReference type="InterPro" id="IPR017853">
    <property type="entry name" value="GH"/>
</dbReference>
<evidence type="ECO:0000256" key="1">
    <source>
        <dbReference type="ARBA" id="ARBA00001412"/>
    </source>
</evidence>
<dbReference type="GO" id="GO:0046872">
    <property type="term" value="F:metal ion binding"/>
    <property type="evidence" value="ECO:0007669"/>
    <property type="project" value="UniProtKB-KW"/>
</dbReference>
<dbReference type="Gene3D" id="3.20.20.80">
    <property type="entry name" value="Glycosidases"/>
    <property type="match status" value="1"/>
</dbReference>
<keyword evidence="16" id="KW-1185">Reference proteome</keyword>
<name>A0A7W8E2B3_9BACT</name>
<accession>A0A7W8E2B3</accession>
<evidence type="ECO:0000256" key="6">
    <source>
        <dbReference type="ARBA" id="ARBA00022833"/>
    </source>
</evidence>
<dbReference type="InterPro" id="IPR013738">
    <property type="entry name" value="Beta_galactosidase_Trimer"/>
</dbReference>
<dbReference type="SUPFAM" id="SSF51445">
    <property type="entry name" value="(Trans)glycosidases"/>
    <property type="match status" value="1"/>
</dbReference>
<evidence type="ECO:0000256" key="3">
    <source>
        <dbReference type="ARBA" id="ARBA00012756"/>
    </source>
</evidence>